<keyword evidence="7" id="KW-1185">Reference proteome</keyword>
<protein>
    <recommendedName>
        <fullName evidence="4">C-C motif chemokine</fullName>
    </recommendedName>
</protein>
<comment type="similarity">
    <text evidence="1 4">Belongs to the intercrine beta (chemokine CC) family.</text>
</comment>
<evidence type="ECO:0000256" key="4">
    <source>
        <dbReference type="RuleBase" id="RU361150"/>
    </source>
</evidence>
<dbReference type="Gene3D" id="2.40.50.40">
    <property type="match status" value="1"/>
</dbReference>
<dbReference type="GO" id="GO:0008009">
    <property type="term" value="F:chemokine activity"/>
    <property type="evidence" value="ECO:0007669"/>
    <property type="project" value="InterPro"/>
</dbReference>
<dbReference type="Ensembl" id="ENSCWAT00000010796.1">
    <property type="protein sequence ID" value="ENSCWAP00000009937.1"/>
    <property type="gene ID" value="ENSCWAG00000007710.1"/>
</dbReference>
<evidence type="ECO:0000313" key="6">
    <source>
        <dbReference type="Ensembl" id="ENSCWAP00000009937.1"/>
    </source>
</evidence>
<keyword evidence="2 4" id="KW-0202">Cytokine</keyword>
<evidence type="ECO:0000313" key="7">
    <source>
        <dbReference type="Proteomes" id="UP000694540"/>
    </source>
</evidence>
<feature type="chain" id="PRO_5034627622" description="C-C motif chemokine" evidence="4">
    <location>
        <begin position="18"/>
        <end position="92"/>
    </location>
</feature>
<organism evidence="6 7">
    <name type="scientific">Catagonus wagneri</name>
    <name type="common">Chacoan peccary</name>
    <dbReference type="NCBI Taxonomy" id="51154"/>
    <lineage>
        <taxon>Eukaryota</taxon>
        <taxon>Metazoa</taxon>
        <taxon>Chordata</taxon>
        <taxon>Craniata</taxon>
        <taxon>Vertebrata</taxon>
        <taxon>Euteleostomi</taxon>
        <taxon>Mammalia</taxon>
        <taxon>Eutheria</taxon>
        <taxon>Laurasiatheria</taxon>
        <taxon>Artiodactyla</taxon>
        <taxon>Suina</taxon>
        <taxon>Tayassuidae</taxon>
        <taxon>Catagonus</taxon>
    </lineage>
</organism>
<dbReference type="InterPro" id="IPR036048">
    <property type="entry name" value="Interleukin_8-like_sf"/>
</dbReference>
<dbReference type="SUPFAM" id="SSF54117">
    <property type="entry name" value="Interleukin 8-like chemokines"/>
    <property type="match status" value="1"/>
</dbReference>
<dbReference type="FunFam" id="2.40.50.40:FF:000002">
    <property type="entry name" value="C-C motif chemokine"/>
    <property type="match status" value="1"/>
</dbReference>
<keyword evidence="4" id="KW-0964">Secreted</keyword>
<dbReference type="SMART" id="SM00199">
    <property type="entry name" value="SCY"/>
    <property type="match status" value="1"/>
</dbReference>
<proteinExistence type="inferred from homology"/>
<evidence type="ECO:0000256" key="2">
    <source>
        <dbReference type="ARBA" id="ARBA00022514"/>
    </source>
</evidence>
<dbReference type="GO" id="GO:0005615">
    <property type="term" value="C:extracellular space"/>
    <property type="evidence" value="ECO:0007669"/>
    <property type="project" value="UniProtKB-KW"/>
</dbReference>
<dbReference type="GO" id="GO:0030335">
    <property type="term" value="P:positive regulation of cell migration"/>
    <property type="evidence" value="ECO:0007669"/>
    <property type="project" value="TreeGrafter"/>
</dbReference>
<dbReference type="GO" id="GO:0070098">
    <property type="term" value="P:chemokine-mediated signaling pathway"/>
    <property type="evidence" value="ECO:0007669"/>
    <property type="project" value="TreeGrafter"/>
</dbReference>
<dbReference type="PANTHER" id="PTHR12015">
    <property type="entry name" value="SMALL INDUCIBLE CYTOKINE A"/>
    <property type="match status" value="1"/>
</dbReference>
<feature type="signal peptide" evidence="4">
    <location>
        <begin position="1"/>
        <end position="17"/>
    </location>
</feature>
<dbReference type="GO" id="GO:0006954">
    <property type="term" value="P:inflammatory response"/>
    <property type="evidence" value="ECO:0007669"/>
    <property type="project" value="TreeGrafter"/>
</dbReference>
<dbReference type="Pfam" id="PF00048">
    <property type="entry name" value="IL8"/>
    <property type="match status" value="1"/>
</dbReference>
<keyword evidence="4" id="KW-0145">Chemotaxis</keyword>
<dbReference type="AlphaFoldDB" id="A0A8C3YF08"/>
<evidence type="ECO:0000259" key="5">
    <source>
        <dbReference type="SMART" id="SM00199"/>
    </source>
</evidence>
<keyword evidence="4" id="KW-0732">Signal</keyword>
<sequence>MSLALLGHLQLLPLTGPRSPYQPTDCCFTYLARAIPRERISSYYETSSQCTKPGIIFITKRNREICTNPGDTWVQEYIKDPKLSLQPSRVSA</sequence>
<dbReference type="InterPro" id="IPR000827">
    <property type="entry name" value="Chemokine_CC_CS"/>
</dbReference>
<reference evidence="6" key="1">
    <citation type="submission" date="2025-08" db="UniProtKB">
        <authorList>
            <consortium name="Ensembl"/>
        </authorList>
    </citation>
    <scope>IDENTIFICATION</scope>
</reference>
<keyword evidence="3" id="KW-1015">Disulfide bond</keyword>
<dbReference type="PROSITE" id="PS00472">
    <property type="entry name" value="SMALL_CYTOKINES_CC"/>
    <property type="match status" value="1"/>
</dbReference>
<dbReference type="CDD" id="cd00272">
    <property type="entry name" value="Chemokine_CC"/>
    <property type="match status" value="1"/>
</dbReference>
<dbReference type="GO" id="GO:0061844">
    <property type="term" value="P:antimicrobial humoral immune response mediated by antimicrobial peptide"/>
    <property type="evidence" value="ECO:0007669"/>
    <property type="project" value="TreeGrafter"/>
</dbReference>
<feature type="domain" description="Chemokine interleukin-8-like" evidence="5">
    <location>
        <begin position="23"/>
        <end position="81"/>
    </location>
</feature>
<dbReference type="GeneTree" id="ENSGT01100000263482"/>
<comment type="subcellular location">
    <subcellularLocation>
        <location evidence="4">Secreted</location>
    </subcellularLocation>
</comment>
<dbReference type="InterPro" id="IPR001811">
    <property type="entry name" value="Chemokine_IL8-like_dom"/>
</dbReference>
<dbReference type="InterPro" id="IPR039809">
    <property type="entry name" value="Chemokine_b/g/d"/>
</dbReference>
<dbReference type="PANTHER" id="PTHR12015:SF110">
    <property type="entry name" value="C-C MOTIF CHEMOKINE 14"/>
    <property type="match status" value="1"/>
</dbReference>
<name>A0A8C3YF08_9CETA</name>
<evidence type="ECO:0000256" key="1">
    <source>
        <dbReference type="ARBA" id="ARBA00010868"/>
    </source>
</evidence>
<accession>A0A8C3YF08</accession>
<reference evidence="6" key="2">
    <citation type="submission" date="2025-09" db="UniProtKB">
        <authorList>
            <consortium name="Ensembl"/>
        </authorList>
    </citation>
    <scope>IDENTIFICATION</scope>
</reference>
<dbReference type="Proteomes" id="UP000694540">
    <property type="component" value="Unplaced"/>
</dbReference>
<dbReference type="GO" id="GO:0048020">
    <property type="term" value="F:CCR chemokine receptor binding"/>
    <property type="evidence" value="ECO:0007669"/>
    <property type="project" value="TreeGrafter"/>
</dbReference>
<evidence type="ECO:0000256" key="3">
    <source>
        <dbReference type="ARBA" id="ARBA00023157"/>
    </source>
</evidence>